<comment type="similarity">
    <text evidence="1">Belongs to the metallo-beta-lactamase superfamily.</text>
</comment>
<keyword evidence="4" id="KW-0862">Zinc</keyword>
<dbReference type="CDD" id="cd07730">
    <property type="entry name" value="metallo-hydrolase-like_MBL-fold"/>
    <property type="match status" value="1"/>
</dbReference>
<dbReference type="Gene3D" id="3.60.15.10">
    <property type="entry name" value="Ribonuclease Z/Hydroxyacylglutathione hydrolase-like"/>
    <property type="match status" value="1"/>
</dbReference>
<name>A0A8H4R9S4_9HELO</name>
<keyword evidence="3" id="KW-0378">Hydrolase</keyword>
<dbReference type="SUPFAM" id="SSF56281">
    <property type="entry name" value="Metallo-hydrolase/oxidoreductase"/>
    <property type="match status" value="1"/>
</dbReference>
<dbReference type="GO" id="GO:0046872">
    <property type="term" value="F:metal ion binding"/>
    <property type="evidence" value="ECO:0007669"/>
    <property type="project" value="UniProtKB-KW"/>
</dbReference>
<evidence type="ECO:0000256" key="4">
    <source>
        <dbReference type="ARBA" id="ARBA00022833"/>
    </source>
</evidence>
<proteinExistence type="inferred from homology"/>
<evidence type="ECO:0000313" key="7">
    <source>
        <dbReference type="Proteomes" id="UP000566819"/>
    </source>
</evidence>
<dbReference type="PANTHER" id="PTHR42978">
    <property type="entry name" value="QUORUM-QUENCHING LACTONASE YTNP-RELATED-RELATED"/>
    <property type="match status" value="1"/>
</dbReference>
<evidence type="ECO:0000256" key="1">
    <source>
        <dbReference type="ARBA" id="ARBA00007749"/>
    </source>
</evidence>
<dbReference type="OrthoDB" id="10250730at2759"/>
<dbReference type="AlphaFoldDB" id="A0A8H4R9S4"/>
<dbReference type="GO" id="GO:0016787">
    <property type="term" value="F:hydrolase activity"/>
    <property type="evidence" value="ECO:0007669"/>
    <property type="project" value="UniProtKB-KW"/>
</dbReference>
<dbReference type="InterPro" id="IPR036866">
    <property type="entry name" value="RibonucZ/Hydroxyglut_hydro"/>
</dbReference>
<dbReference type="Proteomes" id="UP000566819">
    <property type="component" value="Unassembled WGS sequence"/>
</dbReference>
<dbReference type="PANTHER" id="PTHR42978:SF5">
    <property type="entry name" value="METALLO-BETA-LACTAMASE DOMAIN-CONTAINING PROTEIN"/>
    <property type="match status" value="1"/>
</dbReference>
<accession>A0A8H4R9S4</accession>
<reference evidence="6 7" key="1">
    <citation type="submission" date="2020-03" db="EMBL/GenBank/DDBJ databases">
        <title>Draft Genome Sequence of Cudoniella acicularis.</title>
        <authorList>
            <person name="Buettner E."/>
            <person name="Kellner H."/>
        </authorList>
    </citation>
    <scope>NUCLEOTIDE SEQUENCE [LARGE SCALE GENOMIC DNA]</scope>
    <source>
        <strain evidence="6 7">DSM 108380</strain>
    </source>
</reference>
<protein>
    <recommendedName>
        <fullName evidence="5">Metallo-beta-lactamase domain-containing protein</fullName>
    </recommendedName>
</protein>
<sequence length="395" mass="43762">MPSITSKPAPPLSLPSSSSLVTVQAIDTTLCLYVRSENFLNPIIPGHEIYNCPTIGFLITNQETGKQILFDAGGRKDYWNYSPVVRTRFEKGVNVKGLRCDAGVHEVLETAGVDLNALESVIWSHWHFDHVGDMSKFPASVNIIVGPGFKESLLPGYPSNPNSTLLESDYSGREMKEISFDTSFKIGKFNAYDYFQDGSFYLLDVPGHAIGHICGLARTTPTTFMLLGADTCHFPGSLRPSPYIPLPETLSPARFGLDSHFPSPCPCELFTDCHSGHTEEEKRTQSYYTASRAPGSAYVDPDTADISISSMKEFDASEDVFVCLAHDPGLFEVLPLLNDGKGDNVNAWKEKGWKEAVRWRFLNELPKEGKRGRKPLVEGFWRDGLKVSAVEALKR</sequence>
<evidence type="ECO:0000313" key="6">
    <source>
        <dbReference type="EMBL" id="KAF4625568.1"/>
    </source>
</evidence>
<evidence type="ECO:0000256" key="2">
    <source>
        <dbReference type="ARBA" id="ARBA00022723"/>
    </source>
</evidence>
<comment type="caution">
    <text evidence="6">The sequence shown here is derived from an EMBL/GenBank/DDBJ whole genome shotgun (WGS) entry which is preliminary data.</text>
</comment>
<dbReference type="EMBL" id="JAAMPI010001345">
    <property type="protein sequence ID" value="KAF4625568.1"/>
    <property type="molecule type" value="Genomic_DNA"/>
</dbReference>
<feature type="domain" description="Metallo-beta-lactamase" evidence="5">
    <location>
        <begin position="53"/>
        <end position="277"/>
    </location>
</feature>
<dbReference type="InterPro" id="IPR051013">
    <property type="entry name" value="MBL_superfamily_lactonases"/>
</dbReference>
<gene>
    <name evidence="6" type="ORF">G7Y89_g12598</name>
</gene>
<dbReference type="Pfam" id="PF00753">
    <property type="entry name" value="Lactamase_B"/>
    <property type="match status" value="1"/>
</dbReference>
<evidence type="ECO:0000256" key="3">
    <source>
        <dbReference type="ARBA" id="ARBA00022801"/>
    </source>
</evidence>
<evidence type="ECO:0000259" key="5">
    <source>
        <dbReference type="SMART" id="SM00849"/>
    </source>
</evidence>
<dbReference type="SMART" id="SM00849">
    <property type="entry name" value="Lactamase_B"/>
    <property type="match status" value="1"/>
</dbReference>
<keyword evidence="7" id="KW-1185">Reference proteome</keyword>
<dbReference type="InterPro" id="IPR001279">
    <property type="entry name" value="Metallo-B-lactamas"/>
</dbReference>
<organism evidence="6 7">
    <name type="scientific">Cudoniella acicularis</name>
    <dbReference type="NCBI Taxonomy" id="354080"/>
    <lineage>
        <taxon>Eukaryota</taxon>
        <taxon>Fungi</taxon>
        <taxon>Dikarya</taxon>
        <taxon>Ascomycota</taxon>
        <taxon>Pezizomycotina</taxon>
        <taxon>Leotiomycetes</taxon>
        <taxon>Helotiales</taxon>
        <taxon>Tricladiaceae</taxon>
        <taxon>Cudoniella</taxon>
    </lineage>
</organism>
<keyword evidence="2" id="KW-0479">Metal-binding</keyword>